<dbReference type="Pfam" id="PF13827">
    <property type="entry name" value="DUF4189"/>
    <property type="match status" value="2"/>
</dbReference>
<dbReference type="Proteomes" id="UP000058074">
    <property type="component" value="Chromosome"/>
</dbReference>
<organism evidence="3 4">
    <name type="scientific">Sphingopyxis macrogoltabida</name>
    <name type="common">Sphingomonas macrogoltabidus</name>
    <dbReference type="NCBI Taxonomy" id="33050"/>
    <lineage>
        <taxon>Bacteria</taxon>
        <taxon>Pseudomonadati</taxon>
        <taxon>Pseudomonadota</taxon>
        <taxon>Alphaproteobacteria</taxon>
        <taxon>Sphingomonadales</taxon>
        <taxon>Sphingomonadaceae</taxon>
        <taxon>Sphingopyxis</taxon>
    </lineage>
</organism>
<feature type="chain" id="PRO_5006012224" description="DUF4189 domain-containing protein" evidence="1">
    <location>
        <begin position="35"/>
        <end position="329"/>
    </location>
</feature>
<evidence type="ECO:0000259" key="2">
    <source>
        <dbReference type="Pfam" id="PF13827"/>
    </source>
</evidence>
<sequence length="329" mass="34402">MQTLVDRPRKTAVVLAFLAATLLALLLPAGPAMAQAYPCNGPGPGERMVGMTPGGNGVAGVPLCVRDEAAAPVPQEPPTQWVNSYYVAAWHPEASDVWTAAGYRSADAAGEAALAACAAAMGPGCTLTPGAANGSIAIARDGLGTLWAATGASDGKARKEVEKLCVKEQQAICEVINTTNSPSWIEEIGYPVSQAIVFPPKGNFHRIYASTAWVDSGSAEGDWGSKIWVNSGYTSGKDAETAAVTQCERDSGAKCKAVRTISDAFLTIAVDTSRSIRVGSSPDYKEARKHAEQRCKDTGTKCTVTATFDATQKGAFVHDAYQALAEMKK</sequence>
<dbReference type="PATRIC" id="fig|33050.5.peg.3484"/>
<gene>
    <name evidence="3" type="ORF">AN936_16800</name>
</gene>
<keyword evidence="1" id="KW-0732">Signal</keyword>
<dbReference type="KEGG" id="smag:AN936_16800"/>
<proteinExistence type="predicted"/>
<dbReference type="OrthoDB" id="7689357at2"/>
<accession>A0A0N7GSX8</accession>
<feature type="domain" description="DUF4189" evidence="2">
    <location>
        <begin position="222"/>
        <end position="307"/>
    </location>
</feature>
<feature type="domain" description="DUF4189" evidence="2">
    <location>
        <begin position="85"/>
        <end position="178"/>
    </location>
</feature>
<evidence type="ECO:0000256" key="1">
    <source>
        <dbReference type="SAM" id="SignalP"/>
    </source>
</evidence>
<dbReference type="InterPro" id="IPR025240">
    <property type="entry name" value="DUF4189"/>
</dbReference>
<name>A0A0N7GSX8_SPHMC</name>
<dbReference type="AlphaFoldDB" id="A0A0N7GSX8"/>
<evidence type="ECO:0000313" key="3">
    <source>
        <dbReference type="EMBL" id="ALH81955.1"/>
    </source>
</evidence>
<reference evidence="3 4" key="1">
    <citation type="journal article" date="2015" name="Genome Announc.">
        <title>Complete Genome Sequence of Polypropylene Glycol- and Polyethylene Glycol-Degrading Sphingopyxis macrogoltabida Strain EY-1.</title>
        <authorList>
            <person name="Ohtsubo Y."/>
            <person name="Nagata Y."/>
            <person name="Numata M."/>
            <person name="Tsuchikane K."/>
            <person name="Hosoyama A."/>
            <person name="Yamazoe A."/>
            <person name="Tsuda M."/>
            <person name="Fujita N."/>
            <person name="Kawai F."/>
        </authorList>
    </citation>
    <scope>NUCLEOTIDE SEQUENCE [LARGE SCALE GENOMIC DNA]</scope>
    <source>
        <strain evidence="3 4">EY-1</strain>
    </source>
</reference>
<feature type="signal peptide" evidence="1">
    <location>
        <begin position="1"/>
        <end position="34"/>
    </location>
</feature>
<evidence type="ECO:0000313" key="4">
    <source>
        <dbReference type="Proteomes" id="UP000058074"/>
    </source>
</evidence>
<dbReference type="RefSeq" id="WP_054589086.1">
    <property type="nucleotide sequence ID" value="NZ_CP012700.1"/>
</dbReference>
<dbReference type="EMBL" id="CP012700">
    <property type="protein sequence ID" value="ALH81955.1"/>
    <property type="molecule type" value="Genomic_DNA"/>
</dbReference>
<protein>
    <recommendedName>
        <fullName evidence="2">DUF4189 domain-containing protein</fullName>
    </recommendedName>
</protein>